<accession>A0A6N6JGR0</accession>
<feature type="compositionally biased region" description="Basic and acidic residues" evidence="1">
    <location>
        <begin position="131"/>
        <end position="140"/>
    </location>
</feature>
<sequence>MKHKTRAVLFLTAFAMATPAVVQAQGAAGKRASFEAMDADGNGELTRLELQAAQTRRITAADANGDDVLTRDEVLAHMQQSQSDRADRLFERRDADNDGRLTLAELEPDQNRSDRMFGRIDTNDDGVLSRAEFEAAQDARGRKRERRQN</sequence>
<feature type="chain" id="PRO_5026830000" description="EF-hand domain-containing protein" evidence="2">
    <location>
        <begin position="25"/>
        <end position="149"/>
    </location>
</feature>
<dbReference type="InterPro" id="IPR002048">
    <property type="entry name" value="EF_hand_dom"/>
</dbReference>
<keyword evidence="5" id="KW-1185">Reference proteome</keyword>
<evidence type="ECO:0000313" key="4">
    <source>
        <dbReference type="EMBL" id="GFE65416.1"/>
    </source>
</evidence>
<organism evidence="4 5">
    <name type="scientific">Litoreibacter roseus</name>
    <dbReference type="NCBI Taxonomy" id="2601869"/>
    <lineage>
        <taxon>Bacteria</taxon>
        <taxon>Pseudomonadati</taxon>
        <taxon>Pseudomonadota</taxon>
        <taxon>Alphaproteobacteria</taxon>
        <taxon>Rhodobacterales</taxon>
        <taxon>Roseobacteraceae</taxon>
        <taxon>Litoreibacter</taxon>
    </lineage>
</organism>
<dbReference type="SUPFAM" id="SSF47473">
    <property type="entry name" value="EF-hand"/>
    <property type="match status" value="1"/>
</dbReference>
<dbReference type="OrthoDB" id="5470953at2"/>
<gene>
    <name evidence="4" type="ORF">KIN_24900</name>
</gene>
<evidence type="ECO:0000313" key="5">
    <source>
        <dbReference type="Proteomes" id="UP000436822"/>
    </source>
</evidence>
<feature type="compositionally biased region" description="Basic and acidic residues" evidence="1">
    <location>
        <begin position="109"/>
        <end position="122"/>
    </location>
</feature>
<dbReference type="Pfam" id="PF13202">
    <property type="entry name" value="EF-hand_5"/>
    <property type="match status" value="3"/>
</dbReference>
<reference evidence="4 5" key="1">
    <citation type="submission" date="2019-12" db="EMBL/GenBank/DDBJ databases">
        <title>Litoreibacter badius sp. nov., a novel bacteriochlorophyll a-containing bacterium in the genus Litoreibacter.</title>
        <authorList>
            <person name="Kanamuro M."/>
            <person name="Takabe Y."/>
            <person name="Mori K."/>
            <person name="Takaichi S."/>
            <person name="Hanada S."/>
        </authorList>
    </citation>
    <scope>NUCLEOTIDE SEQUENCE [LARGE SCALE GENOMIC DNA]</scope>
    <source>
        <strain evidence="4 5">K6</strain>
    </source>
</reference>
<feature type="region of interest" description="Disordered" evidence="1">
    <location>
        <begin position="100"/>
        <end position="149"/>
    </location>
</feature>
<dbReference type="RefSeq" id="WP_159808049.1">
    <property type="nucleotide sequence ID" value="NZ_BLJE01000002.1"/>
</dbReference>
<dbReference type="PROSITE" id="PS50222">
    <property type="entry name" value="EF_HAND_2"/>
    <property type="match status" value="1"/>
</dbReference>
<dbReference type="AlphaFoldDB" id="A0A6N6JGR0"/>
<dbReference type="GO" id="GO:0005509">
    <property type="term" value="F:calcium ion binding"/>
    <property type="evidence" value="ECO:0007669"/>
    <property type="project" value="InterPro"/>
</dbReference>
<feature type="signal peptide" evidence="2">
    <location>
        <begin position="1"/>
        <end position="24"/>
    </location>
</feature>
<name>A0A6N6JGR0_9RHOB</name>
<dbReference type="PROSITE" id="PS00018">
    <property type="entry name" value="EF_HAND_1"/>
    <property type="match status" value="2"/>
</dbReference>
<dbReference type="InterPro" id="IPR018247">
    <property type="entry name" value="EF_Hand_1_Ca_BS"/>
</dbReference>
<dbReference type="Proteomes" id="UP000436822">
    <property type="component" value="Unassembled WGS sequence"/>
</dbReference>
<proteinExistence type="predicted"/>
<evidence type="ECO:0000259" key="3">
    <source>
        <dbReference type="PROSITE" id="PS50222"/>
    </source>
</evidence>
<evidence type="ECO:0000256" key="2">
    <source>
        <dbReference type="SAM" id="SignalP"/>
    </source>
</evidence>
<evidence type="ECO:0000256" key="1">
    <source>
        <dbReference type="SAM" id="MobiDB-lite"/>
    </source>
</evidence>
<dbReference type="EMBL" id="BLJE01000002">
    <property type="protein sequence ID" value="GFE65416.1"/>
    <property type="molecule type" value="Genomic_DNA"/>
</dbReference>
<dbReference type="Gene3D" id="1.10.238.10">
    <property type="entry name" value="EF-hand"/>
    <property type="match status" value="2"/>
</dbReference>
<keyword evidence="2" id="KW-0732">Signal</keyword>
<feature type="domain" description="EF-hand" evidence="3">
    <location>
        <begin position="108"/>
        <end position="143"/>
    </location>
</feature>
<comment type="caution">
    <text evidence="4">The sequence shown here is derived from an EMBL/GenBank/DDBJ whole genome shotgun (WGS) entry which is preliminary data.</text>
</comment>
<protein>
    <recommendedName>
        <fullName evidence="3">EF-hand domain-containing protein</fullName>
    </recommendedName>
</protein>
<dbReference type="InterPro" id="IPR011992">
    <property type="entry name" value="EF-hand-dom_pair"/>
</dbReference>